<reference evidence="3 4" key="1">
    <citation type="journal article" date="2011" name="Cell">
        <title>Insight into structure and assembly of the nuclear pore complex by utilizing the genome of a eukaryotic thermophile.</title>
        <authorList>
            <person name="Amlacher S."/>
            <person name="Sarges P."/>
            <person name="Flemming D."/>
            <person name="van Noort V."/>
            <person name="Kunze R."/>
            <person name="Devos D.P."/>
            <person name="Arumugam M."/>
            <person name="Bork P."/>
            <person name="Hurt E."/>
        </authorList>
    </citation>
    <scope>NUCLEOTIDE SEQUENCE [LARGE SCALE GENOMIC DNA]</scope>
    <source>
        <strain evidence="4">DSM 1495 / CBS 144.50 / IMI 039719</strain>
    </source>
</reference>
<accession>G0S9P4</accession>
<gene>
    <name evidence="3" type="ORF">CTHT_0046620</name>
</gene>
<evidence type="ECO:0000256" key="1">
    <source>
        <dbReference type="SAM" id="MobiDB-lite"/>
    </source>
</evidence>
<keyword evidence="2" id="KW-0812">Transmembrane</keyword>
<feature type="transmembrane region" description="Helical" evidence="2">
    <location>
        <begin position="351"/>
        <end position="378"/>
    </location>
</feature>
<feature type="compositionally biased region" description="Basic and acidic residues" evidence="1">
    <location>
        <begin position="418"/>
        <end position="427"/>
    </location>
</feature>
<evidence type="ECO:0000313" key="3">
    <source>
        <dbReference type="EMBL" id="EGS20155.1"/>
    </source>
</evidence>
<dbReference type="KEGG" id="cthr:CTHT_0046620"/>
<keyword evidence="2" id="KW-0472">Membrane</keyword>
<dbReference type="Proteomes" id="UP000008066">
    <property type="component" value="Unassembled WGS sequence"/>
</dbReference>
<feature type="region of interest" description="Disordered" evidence="1">
    <location>
        <begin position="160"/>
        <end position="180"/>
    </location>
</feature>
<protein>
    <submittedName>
        <fullName evidence="3">Uncharacterized protein</fullName>
    </submittedName>
</protein>
<evidence type="ECO:0000313" key="4">
    <source>
        <dbReference type="Proteomes" id="UP000008066"/>
    </source>
</evidence>
<dbReference type="HOGENOM" id="CLU_642497_0_0_1"/>
<proteinExistence type="predicted"/>
<feature type="region of interest" description="Disordered" evidence="1">
    <location>
        <begin position="392"/>
        <end position="427"/>
    </location>
</feature>
<keyword evidence="2" id="KW-1133">Transmembrane helix</keyword>
<organism evidence="4">
    <name type="scientific">Chaetomium thermophilum (strain DSM 1495 / CBS 144.50 / IMI 039719)</name>
    <name type="common">Thermochaetoides thermophila</name>
    <dbReference type="NCBI Taxonomy" id="759272"/>
    <lineage>
        <taxon>Eukaryota</taxon>
        <taxon>Fungi</taxon>
        <taxon>Dikarya</taxon>
        <taxon>Ascomycota</taxon>
        <taxon>Pezizomycotina</taxon>
        <taxon>Sordariomycetes</taxon>
        <taxon>Sordariomycetidae</taxon>
        <taxon>Sordariales</taxon>
        <taxon>Chaetomiaceae</taxon>
        <taxon>Thermochaetoides</taxon>
    </lineage>
</organism>
<keyword evidence="4" id="KW-1185">Reference proteome</keyword>
<evidence type="ECO:0000256" key="2">
    <source>
        <dbReference type="SAM" id="Phobius"/>
    </source>
</evidence>
<dbReference type="GeneID" id="18258700"/>
<name>G0S9P4_CHATD</name>
<dbReference type="RefSeq" id="XP_006695040.1">
    <property type="nucleotide sequence ID" value="XM_006694977.1"/>
</dbReference>
<feature type="compositionally biased region" description="Gly residues" evidence="1">
    <location>
        <begin position="407"/>
        <end position="417"/>
    </location>
</feature>
<dbReference type="AlphaFoldDB" id="G0S9P4"/>
<dbReference type="EMBL" id="GL988043">
    <property type="protein sequence ID" value="EGS20155.1"/>
    <property type="molecule type" value="Genomic_DNA"/>
</dbReference>
<sequence length="427" mass="47093">MISPTAPESDRHRTLAITDHKPTKPVAWRIPADENDRPTSKLNWFRINPQGAVPILHLYPPLPKAGENVDLTSFAPSVVANLYSMWDLAWLTLALALFSLFLGRWMAALGAFAHVAPAVRSLLEDEGRWEIRDPARRPSPRRHHFSAGAVLPAGRHSYRVAEPSPSLPQAQSEERGSNQEPAAIAVTRPYRRPWPLIRMNAVQDLRQIGMIIPAVEGFVQPVVDRLAGWMEDSREEEDGSEEGLVSDSTAKVGYDVEEDIDAGDDSASIEGEIISPSVLAMSASSTSTGSTYTSAWTPHEVLLDDFDEFEDLPWHHHAYWDPIRVPSPQLHGNRAADIFFCLLLQFLKISLLLLLPFIVTAMAAAQFALWLGAGWMWWDDVAANVDGYGHGGMESEEEGRAREESGGGRGGGSNLRGGGRDRRLGMI</sequence>